<feature type="domain" description="CBS" evidence="3">
    <location>
        <begin position="101"/>
        <end position="156"/>
    </location>
</feature>
<evidence type="ECO:0000256" key="2">
    <source>
        <dbReference type="PROSITE-ProRule" id="PRU00703"/>
    </source>
</evidence>
<accession>A0A1M6I522</accession>
<dbReference type="InterPro" id="IPR051257">
    <property type="entry name" value="Diverse_CBS-Domain"/>
</dbReference>
<evidence type="ECO:0000313" key="5">
    <source>
        <dbReference type="Proteomes" id="UP000184171"/>
    </source>
</evidence>
<dbReference type="PROSITE" id="PS51371">
    <property type="entry name" value="CBS"/>
    <property type="match status" value="2"/>
</dbReference>
<feature type="domain" description="CBS" evidence="3">
    <location>
        <begin position="23"/>
        <end position="81"/>
    </location>
</feature>
<evidence type="ECO:0000259" key="3">
    <source>
        <dbReference type="PROSITE" id="PS51371"/>
    </source>
</evidence>
<dbReference type="SMART" id="SM00116">
    <property type="entry name" value="CBS"/>
    <property type="match status" value="2"/>
</dbReference>
<dbReference type="InterPro" id="IPR000644">
    <property type="entry name" value="CBS_dom"/>
</dbReference>
<dbReference type="PANTHER" id="PTHR43080:SF2">
    <property type="entry name" value="CBS DOMAIN-CONTAINING PROTEIN"/>
    <property type="match status" value="1"/>
</dbReference>
<dbReference type="AlphaFoldDB" id="A0A1M6I522"/>
<dbReference type="Pfam" id="PF00571">
    <property type="entry name" value="CBS"/>
    <property type="match status" value="2"/>
</dbReference>
<dbReference type="EMBL" id="FQZT01000006">
    <property type="protein sequence ID" value="SHJ29566.1"/>
    <property type="molecule type" value="Genomic_DNA"/>
</dbReference>
<name>A0A1M6I522_MALRU</name>
<reference evidence="4 5" key="1">
    <citation type="submission" date="2016-11" db="EMBL/GenBank/DDBJ databases">
        <authorList>
            <person name="Jaros S."/>
            <person name="Januszkiewicz K."/>
            <person name="Wedrychowicz H."/>
        </authorList>
    </citation>
    <scope>NUCLEOTIDE SEQUENCE [LARGE SCALE GENOMIC DNA]</scope>
    <source>
        <strain evidence="4 5">DSM 5091</strain>
    </source>
</reference>
<gene>
    <name evidence="4" type="ORF">SAMN02745165_02016</name>
</gene>
<dbReference type="PANTHER" id="PTHR43080">
    <property type="entry name" value="CBS DOMAIN-CONTAINING PROTEIN CBSX3, MITOCHONDRIAL"/>
    <property type="match status" value="1"/>
</dbReference>
<sequence length="156" mass="17160">MAGMAQEEIVRSSKISELVARIKTRNLPLIPEDASIADVVDAMIDYEHSRLLYVVNSEGCLVGTISLGLLARHVFCPSHEPQIHPRFLIDMVTAECARDIMQKNTLSARDGDEVGALLKRMLGANVKEVPVLDNSGRVTADITIVDLLRFLIVDAH</sequence>
<dbReference type="Proteomes" id="UP000184171">
    <property type="component" value="Unassembled WGS sequence"/>
</dbReference>
<protein>
    <submittedName>
        <fullName evidence="4">CBS domain-containing protein</fullName>
    </submittedName>
</protein>
<dbReference type="InterPro" id="IPR046342">
    <property type="entry name" value="CBS_dom_sf"/>
</dbReference>
<evidence type="ECO:0000313" key="4">
    <source>
        <dbReference type="EMBL" id="SHJ29566.1"/>
    </source>
</evidence>
<keyword evidence="5" id="KW-1185">Reference proteome</keyword>
<dbReference type="Gene3D" id="3.10.580.10">
    <property type="entry name" value="CBS-domain"/>
    <property type="match status" value="1"/>
</dbReference>
<organism evidence="4 5">
    <name type="scientific">Malonomonas rubra DSM 5091</name>
    <dbReference type="NCBI Taxonomy" id="1122189"/>
    <lineage>
        <taxon>Bacteria</taxon>
        <taxon>Pseudomonadati</taxon>
        <taxon>Thermodesulfobacteriota</taxon>
        <taxon>Desulfuromonadia</taxon>
        <taxon>Desulfuromonadales</taxon>
        <taxon>Geopsychrobacteraceae</taxon>
        <taxon>Malonomonas</taxon>
    </lineage>
</organism>
<keyword evidence="1 2" id="KW-0129">CBS domain</keyword>
<evidence type="ECO:0000256" key="1">
    <source>
        <dbReference type="ARBA" id="ARBA00023122"/>
    </source>
</evidence>
<dbReference type="SUPFAM" id="SSF54631">
    <property type="entry name" value="CBS-domain pair"/>
    <property type="match status" value="1"/>
</dbReference>
<dbReference type="STRING" id="1122189.SAMN02745165_02016"/>
<proteinExistence type="predicted"/>